<protein>
    <submittedName>
        <fullName evidence="1">Uncharacterized protein</fullName>
    </submittedName>
</protein>
<evidence type="ECO:0000313" key="2">
    <source>
        <dbReference type="Proteomes" id="UP000250235"/>
    </source>
</evidence>
<evidence type="ECO:0000313" key="1">
    <source>
        <dbReference type="EMBL" id="KZV18809.1"/>
    </source>
</evidence>
<proteinExistence type="predicted"/>
<dbReference type="Proteomes" id="UP000250235">
    <property type="component" value="Unassembled WGS sequence"/>
</dbReference>
<gene>
    <name evidence="1" type="ORF">F511_25736</name>
</gene>
<reference evidence="1 2" key="1">
    <citation type="journal article" date="2015" name="Proc. Natl. Acad. Sci. U.S.A.">
        <title>The resurrection genome of Boea hygrometrica: A blueprint for survival of dehydration.</title>
        <authorList>
            <person name="Xiao L."/>
            <person name="Yang G."/>
            <person name="Zhang L."/>
            <person name="Yang X."/>
            <person name="Zhao S."/>
            <person name="Ji Z."/>
            <person name="Zhou Q."/>
            <person name="Hu M."/>
            <person name="Wang Y."/>
            <person name="Chen M."/>
            <person name="Xu Y."/>
            <person name="Jin H."/>
            <person name="Xiao X."/>
            <person name="Hu G."/>
            <person name="Bao F."/>
            <person name="Hu Y."/>
            <person name="Wan P."/>
            <person name="Li L."/>
            <person name="Deng X."/>
            <person name="Kuang T."/>
            <person name="Xiang C."/>
            <person name="Zhu J.K."/>
            <person name="Oliver M.J."/>
            <person name="He Y."/>
        </authorList>
    </citation>
    <scope>NUCLEOTIDE SEQUENCE [LARGE SCALE GENOMIC DNA]</scope>
    <source>
        <strain evidence="2">cv. XS01</strain>
    </source>
</reference>
<dbReference type="AlphaFoldDB" id="A0A2Z7AI90"/>
<organism evidence="1 2">
    <name type="scientific">Dorcoceras hygrometricum</name>
    <dbReference type="NCBI Taxonomy" id="472368"/>
    <lineage>
        <taxon>Eukaryota</taxon>
        <taxon>Viridiplantae</taxon>
        <taxon>Streptophyta</taxon>
        <taxon>Embryophyta</taxon>
        <taxon>Tracheophyta</taxon>
        <taxon>Spermatophyta</taxon>
        <taxon>Magnoliopsida</taxon>
        <taxon>eudicotyledons</taxon>
        <taxon>Gunneridae</taxon>
        <taxon>Pentapetalae</taxon>
        <taxon>asterids</taxon>
        <taxon>lamiids</taxon>
        <taxon>Lamiales</taxon>
        <taxon>Gesneriaceae</taxon>
        <taxon>Didymocarpoideae</taxon>
        <taxon>Trichosporeae</taxon>
        <taxon>Loxocarpinae</taxon>
        <taxon>Dorcoceras</taxon>
    </lineage>
</organism>
<keyword evidence="2" id="KW-1185">Reference proteome</keyword>
<name>A0A2Z7AI90_9LAMI</name>
<sequence length="89" mass="10282">MKQRCVLNSVVRAEQIARDLNHENMSCNSSGFERFYHREVDRFEKTSTQLVKPDRRESGPTALRAGPDYQLLCELVQLKRSGSVNLELQ</sequence>
<accession>A0A2Z7AI90</accession>
<dbReference type="EMBL" id="KV017200">
    <property type="protein sequence ID" value="KZV18809.1"/>
    <property type="molecule type" value="Genomic_DNA"/>
</dbReference>